<evidence type="ECO:0000313" key="1">
    <source>
        <dbReference type="EMBL" id="POZ62151.1"/>
    </source>
</evidence>
<proteinExistence type="predicted"/>
<dbReference type="Proteomes" id="UP000237082">
    <property type="component" value="Unassembled WGS sequence"/>
</dbReference>
<comment type="caution">
    <text evidence="1">The sequence shown here is derived from an EMBL/GenBank/DDBJ whole genome shotgun (WGS) entry which is preliminary data.</text>
</comment>
<dbReference type="EMBL" id="PQWB01000036">
    <property type="protein sequence ID" value="POZ62151.1"/>
    <property type="molecule type" value="Genomic_DNA"/>
</dbReference>
<gene>
    <name evidence="1" type="ORF">C2I19_10035</name>
</gene>
<reference evidence="2" key="1">
    <citation type="submission" date="2018-02" db="EMBL/GenBank/DDBJ databases">
        <authorList>
            <person name="O'Hara-Hanley K."/>
            <person name="Soby S."/>
        </authorList>
    </citation>
    <scope>NUCLEOTIDE SEQUENCE [LARGE SCALE GENOMIC DNA]</scope>
    <source>
        <strain evidence="2">MWU14-2602</strain>
    </source>
</reference>
<name>A0A2S5DGK8_9NEIS</name>
<sequence>MAAHPIKVKVTAYFDTGEDGLVSRLVRLDFSNAMDETDRDAFKASIETALKEYKCDPNSHLKQWFNFAFD</sequence>
<accession>A0A2S5DGK8</accession>
<protein>
    <submittedName>
        <fullName evidence="1">Uncharacterized protein</fullName>
    </submittedName>
</protein>
<dbReference type="AlphaFoldDB" id="A0A2S5DGK8"/>
<keyword evidence="2" id="KW-1185">Reference proteome</keyword>
<evidence type="ECO:0000313" key="2">
    <source>
        <dbReference type="Proteomes" id="UP000237082"/>
    </source>
</evidence>
<organism evidence="1 2">
    <name type="scientific">Chromobacterium alticapitis</name>
    <dbReference type="NCBI Taxonomy" id="2073169"/>
    <lineage>
        <taxon>Bacteria</taxon>
        <taxon>Pseudomonadati</taxon>
        <taxon>Pseudomonadota</taxon>
        <taxon>Betaproteobacteria</taxon>
        <taxon>Neisseriales</taxon>
        <taxon>Chromobacteriaceae</taxon>
        <taxon>Chromobacterium</taxon>
    </lineage>
</organism>